<dbReference type="OMA" id="ANEDSHH"/>
<sequence>MLCANNSTEVEETSVKRKREEDFVGHNKNESAEEHLSTTSSSFNEVVDDQIEPQVKKIKTELELKAGLVDEDLFPKSGSKLYTDDDETRIEDIWHVKYVRKIILDVLDADLTNWQDSEGKHLLDELIERREEIESISLFLAESMIKKVTIHDTKYIKEMISNLNIPDMVKTLEEELTEDYPRGSNTLKYWLKYILPEIVKKQNELNLIESNEESEKLSPEEEKEKDEILNSMQYDEKEEDGYAFLLDSCNLSVPSEIKTMIDNEEEKCEEIEETSDDYIIDNLFNEYIFNKTLPDERGEHSYNISPFKGILTEDAASLQEDNPFLSILEKTIRMSTNNEYKEEHQDLLVSPMRLGLSLLILDCLNRELSLAFNRRYYLYFTGRPIVRAVLDHLIDFDPNKVYFKQPPGLVEMNGRVFSESLESRITEEHIRQVKNVFDISKPIFNNDDYGFEIDESDTESESSDEVIDETDDDFENSTLFSEYGEHARDDFKKPRYENFQYGPCGGNINVRFTRSEHPFWSSFPLSQKNLVMLNNYQLNSYCPVPLTIESSSDWLYTEEKLDGEEEIQVPLHQQKIVSLFPNELDEENGNMTIPAVDHLIHVFSDARHQPPTQNSIHIDINRLFRRAGNMSFSSGALVEGFLSLKSFISRIIETLMVIKRDDLVTKLDIVDALNICNYTHYPDLKISQPSEQKYIPIGELKFTTEPMVTPENFEDVQVEGLEVFLSRTDPNGNEMSEDETITMNADYDYVVNNSTFADHITLFLNDPNLYNDSFIELNGHRVHIYTPIIKHRCPKMYEEHFSTPEKRNQGFILNNENDFTFDMVFHWIESYYLGSFQPMNDNNRDTENFYLLLRSYEIKYNAVYKGDYSSDDPEDLKDGEEYELDGLDPSNTCFTLHSLYNDEETKDFQLSFVDHTTMEKKTRKVHKYILACRSPFFRQIFEGNYTDRVTDNFDIGDIFKDEKSVDAFIYYLYHNFIVIPTLNPNEFEPRNMGYFDLKDILSEKDTSTKQDSANLCAEENEINLYLSLFISSDYLMVDGLKNLCENVIGSLVDEENFAQLLEFSNEQSSETIFSFVDNFLLSSSLVLENPQIINQDISLYYTYLSGPITLENVAERIRLTLELVDKSESQLYRFHKERLEEFHIPQLVSFILKNYDFFSQQEYFYQPFNEIKYSEYQSVWEHVSAKYWEMNPRY</sequence>
<accession>D2VQH1</accession>
<dbReference type="InParanoid" id="D2VQH1"/>
<feature type="compositionally biased region" description="Basic and acidic residues" evidence="1">
    <location>
        <begin position="13"/>
        <end position="36"/>
    </location>
</feature>
<evidence type="ECO:0000259" key="2">
    <source>
        <dbReference type="PROSITE" id="PS50097"/>
    </source>
</evidence>
<evidence type="ECO:0000313" key="4">
    <source>
        <dbReference type="Proteomes" id="UP000006671"/>
    </source>
</evidence>
<proteinExistence type="predicted"/>
<dbReference type="PROSITE" id="PS50097">
    <property type="entry name" value="BTB"/>
    <property type="match status" value="1"/>
</dbReference>
<dbReference type="CDD" id="cd18186">
    <property type="entry name" value="BTB_POZ_ZBTB_KLHL-like"/>
    <property type="match status" value="1"/>
</dbReference>
<dbReference type="EMBL" id="GG738889">
    <property type="protein sequence ID" value="EFC40869.1"/>
    <property type="molecule type" value="Genomic_DNA"/>
</dbReference>
<dbReference type="PANTHER" id="PTHR24413">
    <property type="entry name" value="SPECKLE-TYPE POZ PROTEIN"/>
    <property type="match status" value="1"/>
</dbReference>
<dbReference type="Proteomes" id="UP000006671">
    <property type="component" value="Unassembled WGS sequence"/>
</dbReference>
<evidence type="ECO:0000256" key="1">
    <source>
        <dbReference type="SAM" id="MobiDB-lite"/>
    </source>
</evidence>
<organism evidence="4">
    <name type="scientific">Naegleria gruberi</name>
    <name type="common">Amoeba</name>
    <dbReference type="NCBI Taxonomy" id="5762"/>
    <lineage>
        <taxon>Eukaryota</taxon>
        <taxon>Discoba</taxon>
        <taxon>Heterolobosea</taxon>
        <taxon>Tetramitia</taxon>
        <taxon>Eutetramitia</taxon>
        <taxon>Vahlkampfiidae</taxon>
        <taxon>Naegleria</taxon>
    </lineage>
</organism>
<keyword evidence="4" id="KW-1185">Reference proteome</keyword>
<dbReference type="OrthoDB" id="409642at2759"/>
<dbReference type="Pfam" id="PF00651">
    <property type="entry name" value="BTB"/>
    <property type="match status" value="1"/>
</dbReference>
<gene>
    <name evidence="3" type="ORF">NAEGRDRAFT_71224</name>
</gene>
<dbReference type="Gene3D" id="3.30.710.10">
    <property type="entry name" value="Potassium Channel Kv1.1, Chain A"/>
    <property type="match status" value="1"/>
</dbReference>
<dbReference type="InterPro" id="IPR011333">
    <property type="entry name" value="SKP1/BTB/POZ_sf"/>
</dbReference>
<feature type="domain" description="BTB" evidence="2">
    <location>
        <begin position="906"/>
        <end position="981"/>
    </location>
</feature>
<dbReference type="SMART" id="SM00225">
    <property type="entry name" value="BTB"/>
    <property type="match status" value="1"/>
</dbReference>
<protein>
    <submittedName>
        <fullName evidence="3">Predicted protein</fullName>
    </submittedName>
</protein>
<dbReference type="AlphaFoldDB" id="D2VQH1"/>
<reference evidence="3 4" key="1">
    <citation type="journal article" date="2010" name="Cell">
        <title>The genome of Naegleria gruberi illuminates early eukaryotic versatility.</title>
        <authorList>
            <person name="Fritz-Laylin L.K."/>
            <person name="Prochnik S.E."/>
            <person name="Ginger M.L."/>
            <person name="Dacks J.B."/>
            <person name="Carpenter M.L."/>
            <person name="Field M.C."/>
            <person name="Kuo A."/>
            <person name="Paredez A."/>
            <person name="Chapman J."/>
            <person name="Pham J."/>
            <person name="Shu S."/>
            <person name="Neupane R."/>
            <person name="Cipriano M."/>
            <person name="Mancuso J."/>
            <person name="Tu H."/>
            <person name="Salamov A."/>
            <person name="Lindquist E."/>
            <person name="Shapiro H."/>
            <person name="Lucas S."/>
            <person name="Grigoriev I.V."/>
            <person name="Cande W.Z."/>
            <person name="Fulton C."/>
            <person name="Rokhsar D.S."/>
            <person name="Dawson S.C."/>
        </authorList>
    </citation>
    <scope>NUCLEOTIDE SEQUENCE [LARGE SCALE GENOMIC DNA]</scope>
    <source>
        <strain evidence="3 4">NEG-M</strain>
    </source>
</reference>
<dbReference type="SUPFAM" id="SSF54695">
    <property type="entry name" value="POZ domain"/>
    <property type="match status" value="1"/>
</dbReference>
<feature type="region of interest" description="Disordered" evidence="1">
    <location>
        <begin position="1"/>
        <end position="42"/>
    </location>
</feature>
<evidence type="ECO:0000313" key="3">
    <source>
        <dbReference type="EMBL" id="EFC40869.1"/>
    </source>
</evidence>
<dbReference type="KEGG" id="ngr:NAEGRDRAFT_71224"/>
<dbReference type="RefSeq" id="XP_002673613.1">
    <property type="nucleotide sequence ID" value="XM_002673567.1"/>
</dbReference>
<name>D2VQH1_NAEGR</name>
<dbReference type="InterPro" id="IPR000210">
    <property type="entry name" value="BTB/POZ_dom"/>
</dbReference>
<dbReference type="VEuPathDB" id="AmoebaDB:NAEGRDRAFT_71224"/>
<dbReference type="GeneID" id="8855589"/>